<evidence type="ECO:0000313" key="1">
    <source>
        <dbReference type="EMBL" id="KAF7278467.1"/>
    </source>
</evidence>
<protein>
    <submittedName>
        <fullName evidence="1">Uncharacterized protein</fullName>
    </submittedName>
</protein>
<sequence length="149" mass="16463">MANSINVALHSFVINSSERQETKLQICIPETKAAPSTRYPGRGDFFGVRGLHPAGTDGRATTAIFVCRRRDDDVADAYVSWKFGDNESNLSGIPTTEMPSGKCLCRRITGKRRLLLGSPGIDHYNAIKRLMSLCRDAFEFHELGEEAGE</sequence>
<dbReference type="Proteomes" id="UP000625711">
    <property type="component" value="Unassembled WGS sequence"/>
</dbReference>
<keyword evidence="2" id="KW-1185">Reference proteome</keyword>
<gene>
    <name evidence="1" type="ORF">GWI33_008371</name>
</gene>
<name>A0A834IG78_RHYFE</name>
<evidence type="ECO:0000313" key="2">
    <source>
        <dbReference type="Proteomes" id="UP000625711"/>
    </source>
</evidence>
<dbReference type="AlphaFoldDB" id="A0A834IG78"/>
<comment type="caution">
    <text evidence="1">The sequence shown here is derived from an EMBL/GenBank/DDBJ whole genome shotgun (WGS) entry which is preliminary data.</text>
</comment>
<dbReference type="EMBL" id="JAACXV010000399">
    <property type="protein sequence ID" value="KAF7278467.1"/>
    <property type="molecule type" value="Genomic_DNA"/>
</dbReference>
<organism evidence="1 2">
    <name type="scientific">Rhynchophorus ferrugineus</name>
    <name type="common">Red palm weevil</name>
    <name type="synonym">Curculio ferrugineus</name>
    <dbReference type="NCBI Taxonomy" id="354439"/>
    <lineage>
        <taxon>Eukaryota</taxon>
        <taxon>Metazoa</taxon>
        <taxon>Ecdysozoa</taxon>
        <taxon>Arthropoda</taxon>
        <taxon>Hexapoda</taxon>
        <taxon>Insecta</taxon>
        <taxon>Pterygota</taxon>
        <taxon>Neoptera</taxon>
        <taxon>Endopterygota</taxon>
        <taxon>Coleoptera</taxon>
        <taxon>Polyphaga</taxon>
        <taxon>Cucujiformia</taxon>
        <taxon>Curculionidae</taxon>
        <taxon>Dryophthorinae</taxon>
        <taxon>Rhynchophorus</taxon>
    </lineage>
</organism>
<proteinExistence type="predicted"/>
<reference evidence="1" key="1">
    <citation type="submission" date="2020-08" db="EMBL/GenBank/DDBJ databases">
        <title>Genome sequencing and assembly of the red palm weevil Rhynchophorus ferrugineus.</title>
        <authorList>
            <person name="Dias G.B."/>
            <person name="Bergman C.M."/>
            <person name="Manee M."/>
        </authorList>
    </citation>
    <scope>NUCLEOTIDE SEQUENCE</scope>
    <source>
        <strain evidence="1">AA-2017</strain>
        <tissue evidence="1">Whole larva</tissue>
    </source>
</reference>
<accession>A0A834IG78</accession>